<dbReference type="RefSeq" id="WP_275650413.1">
    <property type="nucleotide sequence ID" value="NZ_JARFVA010000005.1"/>
</dbReference>
<comment type="caution">
    <text evidence="1">The sequence shown here is derived from an EMBL/GenBank/DDBJ whole genome shotgun (WGS) entry which is preliminary data.</text>
</comment>
<dbReference type="PROSITE" id="PS51257">
    <property type="entry name" value="PROKAR_LIPOPROTEIN"/>
    <property type="match status" value="1"/>
</dbReference>
<dbReference type="EMBL" id="JARFVA010000005">
    <property type="protein sequence ID" value="MDF0708472.1"/>
    <property type="molecule type" value="Genomic_DNA"/>
</dbReference>
<name>A0ABT5XRE5_9FLAO</name>
<evidence type="ECO:0000313" key="1">
    <source>
        <dbReference type="EMBL" id="MDF0708472.1"/>
    </source>
</evidence>
<dbReference type="Proteomes" id="UP001217083">
    <property type="component" value="Unassembled WGS sequence"/>
</dbReference>
<evidence type="ECO:0008006" key="3">
    <source>
        <dbReference type="Google" id="ProtNLM"/>
    </source>
</evidence>
<accession>A0ABT5XRE5</accession>
<sequence>MKYCPGTIKLIFIPFFCFLMGCHGEPRDKADQIRAFYQGFQNSDYTQIKSTISDSLAITEGDYVMRFTPKSYYEQFKWDSIFEPHYTIISINEVKNAYEATVAVESKRFDFLKNNPLTCTHRFNFKSDKINMIENLDCSNANWQIWQQQRDSLVTWIKKYHPELDGFVHDLSMKGAQNYLKAIELYKNHKDTIQ</sequence>
<organism evidence="1 2">
    <name type="scientific">Flagellimonas okinawensis</name>
    <dbReference type="NCBI Taxonomy" id="3031324"/>
    <lineage>
        <taxon>Bacteria</taxon>
        <taxon>Pseudomonadati</taxon>
        <taxon>Bacteroidota</taxon>
        <taxon>Flavobacteriia</taxon>
        <taxon>Flavobacteriales</taxon>
        <taxon>Flavobacteriaceae</taxon>
        <taxon>Flagellimonas</taxon>
    </lineage>
</organism>
<protein>
    <recommendedName>
        <fullName evidence="3">Lipoprotein</fullName>
    </recommendedName>
</protein>
<keyword evidence="2" id="KW-1185">Reference proteome</keyword>
<evidence type="ECO:0000313" key="2">
    <source>
        <dbReference type="Proteomes" id="UP001217083"/>
    </source>
</evidence>
<gene>
    <name evidence="1" type="ORF">PY091_14700</name>
</gene>
<proteinExistence type="predicted"/>
<reference evidence="1 2" key="1">
    <citation type="submission" date="2023-03" db="EMBL/GenBank/DDBJ databases">
        <title>Muricauda XX sp. nov. and Muricauda XXX sp. nov., two novel species isolated from Okinawa Trough.</title>
        <authorList>
            <person name="Cao W."/>
            <person name="Deng X."/>
        </authorList>
    </citation>
    <scope>NUCLEOTIDE SEQUENCE [LARGE SCALE GENOMIC DNA]</scope>
    <source>
        <strain evidence="1 2">81s02</strain>
    </source>
</reference>